<dbReference type="RefSeq" id="XP_064770685.1">
    <property type="nucleotide sequence ID" value="XM_064911549.1"/>
</dbReference>
<name>A0ABR1FCR9_9ASCO</name>
<gene>
    <name evidence="3" type="ORF">BZA70DRAFT_271865</name>
</gene>
<evidence type="ECO:0000259" key="2">
    <source>
        <dbReference type="PROSITE" id="PS50048"/>
    </source>
</evidence>
<dbReference type="Pfam" id="PF00172">
    <property type="entry name" value="Zn_clus"/>
    <property type="match status" value="1"/>
</dbReference>
<dbReference type="InterPro" id="IPR053181">
    <property type="entry name" value="EcdB-like_regulator"/>
</dbReference>
<dbReference type="PANTHER" id="PTHR47785:SF5">
    <property type="entry name" value="ZN(II)2CYS6 TRANSCRIPTION FACTOR (EUROFUNG)"/>
    <property type="match status" value="1"/>
</dbReference>
<dbReference type="CDD" id="cd00067">
    <property type="entry name" value="GAL4"/>
    <property type="match status" value="1"/>
</dbReference>
<accession>A0ABR1FCR9</accession>
<dbReference type="Gene3D" id="4.10.240.10">
    <property type="entry name" value="Zn(2)-C6 fungal-type DNA-binding domain"/>
    <property type="match status" value="1"/>
</dbReference>
<dbReference type="SUPFAM" id="SSF57701">
    <property type="entry name" value="Zn2/Cys6 DNA-binding domain"/>
    <property type="match status" value="1"/>
</dbReference>
<dbReference type="SMART" id="SM00066">
    <property type="entry name" value="GAL4"/>
    <property type="match status" value="1"/>
</dbReference>
<reference evidence="3 4" key="1">
    <citation type="submission" date="2024-03" db="EMBL/GenBank/DDBJ databases">
        <title>Genome-scale model development and genomic sequencing of the oleaginous clade Lipomyces.</title>
        <authorList>
            <consortium name="Lawrence Berkeley National Laboratory"/>
            <person name="Czajka J.J."/>
            <person name="Han Y."/>
            <person name="Kim J."/>
            <person name="Mondo S.J."/>
            <person name="Hofstad B.A."/>
            <person name="Robles A."/>
            <person name="Haridas S."/>
            <person name="Riley R."/>
            <person name="LaButti K."/>
            <person name="Pangilinan J."/>
            <person name="Andreopoulos W."/>
            <person name="Lipzen A."/>
            <person name="Yan J."/>
            <person name="Wang M."/>
            <person name="Ng V."/>
            <person name="Grigoriev I.V."/>
            <person name="Spatafora J.W."/>
            <person name="Magnuson J.K."/>
            <person name="Baker S.E."/>
            <person name="Pomraning K.R."/>
        </authorList>
    </citation>
    <scope>NUCLEOTIDE SEQUENCE [LARGE SCALE GENOMIC DNA]</scope>
    <source>
        <strain evidence="3 4">Phaff 52-87</strain>
    </source>
</reference>
<proteinExistence type="predicted"/>
<evidence type="ECO:0000313" key="3">
    <source>
        <dbReference type="EMBL" id="KAK7207652.1"/>
    </source>
</evidence>
<evidence type="ECO:0000313" key="4">
    <source>
        <dbReference type="Proteomes" id="UP001498771"/>
    </source>
</evidence>
<dbReference type="PROSITE" id="PS50048">
    <property type="entry name" value="ZN2_CY6_FUNGAL_2"/>
    <property type="match status" value="1"/>
</dbReference>
<dbReference type="PROSITE" id="PS00463">
    <property type="entry name" value="ZN2_CY6_FUNGAL_1"/>
    <property type="match status" value="1"/>
</dbReference>
<dbReference type="InterPro" id="IPR036864">
    <property type="entry name" value="Zn2-C6_fun-type_DNA-bd_sf"/>
</dbReference>
<feature type="region of interest" description="Disordered" evidence="1">
    <location>
        <begin position="117"/>
        <end position="149"/>
    </location>
</feature>
<dbReference type="CDD" id="cd12148">
    <property type="entry name" value="fungal_TF_MHR"/>
    <property type="match status" value="1"/>
</dbReference>
<keyword evidence="4" id="KW-1185">Reference proteome</keyword>
<protein>
    <recommendedName>
        <fullName evidence="2">Zn(2)-C6 fungal-type domain-containing protein</fullName>
    </recommendedName>
</protein>
<comment type="caution">
    <text evidence="3">The sequence shown here is derived from an EMBL/GenBank/DDBJ whole genome shotgun (WGS) entry which is preliminary data.</text>
</comment>
<dbReference type="GeneID" id="90037061"/>
<dbReference type="EMBL" id="JBBJBU010000001">
    <property type="protein sequence ID" value="KAK7207652.1"/>
    <property type="molecule type" value="Genomic_DNA"/>
</dbReference>
<feature type="domain" description="Zn(2)-C6 fungal-type" evidence="2">
    <location>
        <begin position="26"/>
        <end position="56"/>
    </location>
</feature>
<organism evidence="3 4">
    <name type="scientific">Myxozyma melibiosi</name>
    <dbReference type="NCBI Taxonomy" id="54550"/>
    <lineage>
        <taxon>Eukaryota</taxon>
        <taxon>Fungi</taxon>
        <taxon>Dikarya</taxon>
        <taxon>Ascomycota</taxon>
        <taxon>Saccharomycotina</taxon>
        <taxon>Lipomycetes</taxon>
        <taxon>Lipomycetales</taxon>
        <taxon>Lipomycetaceae</taxon>
        <taxon>Myxozyma</taxon>
    </lineage>
</organism>
<dbReference type="InterPro" id="IPR001138">
    <property type="entry name" value="Zn2Cys6_DnaBD"/>
</dbReference>
<sequence length="651" mass="74640">MQPAAKRQRRSDSLRPAYPRRRAVEACQTCRARKTKCDNVRPSCGFCTRIGTRCVFETTESDFSSFDPASLKILDRLNAVAADVQTLLARTTSNSSISNAAPVIEFPIKSPLRPISIAPSTASPEQGAAPPPPPLISVSPPSTTDTQNSDVVSETLNFPTEELHDEKILSWPIFELPFTITPLIENLLDAEADYSSEAEDYSVNQDPPTSELWSLVDSFLLNVHIKNPILDFQRLRKSAANIIQNGFKWDEESCLMLHVCALGAVSSPYSSLPNDDLTIDSSATSLGDSLEELERSKLYYREASKRLSIVRKFSLVQIQCYVLSGIYLMFTMRPLVAWRQFHLACVSCQIYFKRQNRDSDWTDVDRSLEQRLFWTAFKSECEIRSIIPTPPSGIIDFLYPSMFPSPPSVVYDESAENSEQHSPEEIHILKSSVSSSVERKSWFYYLTEIALRKIENRMISVLYSNSNETWLDLPFEHLTELVTEVETQLSLCHSNIVPEIKFVMDHIGYDDEVKDVLQARFWEIYKLTYRPLLYIAIHSAKPLDETQHAFITPRLDKMFHYMLNSCMHYRHRHHGTWFSIHCRFVDGALILAGVKSRKLPYDDPVRRNIERIIEVMRYWESESSDLKAVRTILEYIWTDVRMRLDMGGILV</sequence>
<dbReference type="Proteomes" id="UP001498771">
    <property type="component" value="Unassembled WGS sequence"/>
</dbReference>
<evidence type="ECO:0000256" key="1">
    <source>
        <dbReference type="SAM" id="MobiDB-lite"/>
    </source>
</evidence>
<dbReference type="PANTHER" id="PTHR47785">
    <property type="entry name" value="ZN(II)2CYS6 TRANSCRIPTION FACTOR (EUROFUNG)-RELATED-RELATED"/>
    <property type="match status" value="1"/>
</dbReference>